<gene>
    <name evidence="1" type="ORF">SDC9_197119</name>
</gene>
<dbReference type="EMBL" id="VSSQ01112801">
    <property type="protein sequence ID" value="MPN49498.1"/>
    <property type="molecule type" value="Genomic_DNA"/>
</dbReference>
<dbReference type="AlphaFoldDB" id="A0A645IDV7"/>
<organism evidence="1">
    <name type="scientific">bioreactor metagenome</name>
    <dbReference type="NCBI Taxonomy" id="1076179"/>
    <lineage>
        <taxon>unclassified sequences</taxon>
        <taxon>metagenomes</taxon>
        <taxon>ecological metagenomes</taxon>
    </lineage>
</organism>
<accession>A0A645IDV7</accession>
<protein>
    <submittedName>
        <fullName evidence="1">Uncharacterized protein</fullName>
    </submittedName>
</protein>
<reference evidence="1" key="1">
    <citation type="submission" date="2019-08" db="EMBL/GenBank/DDBJ databases">
        <authorList>
            <person name="Kucharzyk K."/>
            <person name="Murdoch R.W."/>
            <person name="Higgins S."/>
            <person name="Loffler F."/>
        </authorList>
    </citation>
    <scope>NUCLEOTIDE SEQUENCE</scope>
</reference>
<name>A0A645IDV7_9ZZZZ</name>
<evidence type="ECO:0000313" key="1">
    <source>
        <dbReference type="EMBL" id="MPN49498.1"/>
    </source>
</evidence>
<comment type="caution">
    <text evidence="1">The sequence shown here is derived from an EMBL/GenBank/DDBJ whole genome shotgun (WGS) entry which is preliminary data.</text>
</comment>
<proteinExistence type="predicted"/>
<sequence>MAGNLLIQRGLRRDGSERIRAGQIDQRDLMIRGRELPLFTFHGDPSPVAYALARTGQLVKQSCLAGIWITN</sequence>